<dbReference type="EMBL" id="AZCX01000011">
    <property type="protein sequence ID" value="KRK47200.1"/>
    <property type="molecule type" value="Genomic_DNA"/>
</dbReference>
<keyword evidence="2" id="KW-1185">Reference proteome</keyword>
<dbReference type="InterPro" id="IPR045584">
    <property type="entry name" value="Pilin-like"/>
</dbReference>
<dbReference type="AlphaFoldDB" id="A0A0R1HKZ6"/>
<proteinExistence type="predicted"/>
<reference evidence="1 2" key="1">
    <citation type="journal article" date="2015" name="Genome Announc.">
        <title>Expanding the biotechnology potential of lactobacilli through comparative genomics of 213 strains and associated genera.</title>
        <authorList>
            <person name="Sun Z."/>
            <person name="Harris H.M."/>
            <person name="McCann A."/>
            <person name="Guo C."/>
            <person name="Argimon S."/>
            <person name="Zhang W."/>
            <person name="Yang X."/>
            <person name="Jeffery I.B."/>
            <person name="Cooney J.C."/>
            <person name="Kagawa T.F."/>
            <person name="Liu W."/>
            <person name="Song Y."/>
            <person name="Salvetti E."/>
            <person name="Wrobel A."/>
            <person name="Rasinkangas P."/>
            <person name="Parkhill J."/>
            <person name="Rea M.C."/>
            <person name="O'Sullivan O."/>
            <person name="Ritari J."/>
            <person name="Douillard F.P."/>
            <person name="Paul Ross R."/>
            <person name="Yang R."/>
            <person name="Briner A.E."/>
            <person name="Felis G.E."/>
            <person name="de Vos W.M."/>
            <person name="Barrangou R."/>
            <person name="Klaenhammer T.R."/>
            <person name="Caufield P.W."/>
            <person name="Cui Y."/>
            <person name="Zhang H."/>
            <person name="O'Toole P.W."/>
        </authorList>
    </citation>
    <scope>NUCLEOTIDE SEQUENCE [LARGE SCALE GENOMIC DNA]</scope>
    <source>
        <strain evidence="1 2">JCM 15530</strain>
    </source>
</reference>
<dbReference type="SUPFAM" id="SSF54523">
    <property type="entry name" value="Pili subunits"/>
    <property type="match status" value="1"/>
</dbReference>
<protein>
    <recommendedName>
        <fullName evidence="3">Competence protein ComGC</fullName>
    </recommendedName>
</protein>
<dbReference type="STRING" id="1302272.FC96_GL000660"/>
<evidence type="ECO:0008006" key="3">
    <source>
        <dbReference type="Google" id="ProtNLM"/>
    </source>
</evidence>
<evidence type="ECO:0000313" key="2">
    <source>
        <dbReference type="Proteomes" id="UP000050911"/>
    </source>
</evidence>
<evidence type="ECO:0000313" key="1">
    <source>
        <dbReference type="EMBL" id="KRK47200.1"/>
    </source>
</evidence>
<dbReference type="PATRIC" id="fig|1302272.5.peg.659"/>
<gene>
    <name evidence="1" type="ORF">FC96_GL000660</name>
</gene>
<comment type="caution">
    <text evidence="1">The sequence shown here is derived from an EMBL/GenBank/DDBJ whole genome shotgun (WGS) entry which is preliminary data.</text>
</comment>
<accession>A0A0R1HKZ6</accession>
<sequence>MAIVLFIVALLILIVVPNLSHQKKHAQTVHTSAMTTVVQTQLDTYLDATDKKTATLEELEKTGYLTDKQVNMAKKEGIRISGSQVKGT</sequence>
<name>A0A0R1HKZ6_9LACO</name>
<organism evidence="1 2">
    <name type="scientific">Secundilactobacillus kimchicus JCM 15530</name>
    <dbReference type="NCBI Taxonomy" id="1302272"/>
    <lineage>
        <taxon>Bacteria</taxon>
        <taxon>Bacillati</taxon>
        <taxon>Bacillota</taxon>
        <taxon>Bacilli</taxon>
        <taxon>Lactobacillales</taxon>
        <taxon>Lactobacillaceae</taxon>
        <taxon>Secundilactobacillus</taxon>
    </lineage>
</organism>
<dbReference type="Proteomes" id="UP000050911">
    <property type="component" value="Unassembled WGS sequence"/>
</dbReference>